<dbReference type="InterPro" id="IPR015943">
    <property type="entry name" value="WD40/YVTN_repeat-like_dom_sf"/>
</dbReference>
<keyword evidence="2 6" id="KW-0698">rRNA processing</keyword>
<dbReference type="PROSITE" id="PS50082">
    <property type="entry name" value="WD_REPEATS_2"/>
    <property type="match status" value="3"/>
</dbReference>
<comment type="subunit">
    <text evidence="6">Component of the NOP7 complex, composed of ERB1, NOP7 and YTM1. Within the NOP7 complex ERB1 appears to interact directly with NOP7 and YTM1. The NOP7 complex also associates with the 66S pre-ribosome.</text>
</comment>
<evidence type="ECO:0000256" key="8">
    <source>
        <dbReference type="SAM" id="MobiDB-lite"/>
    </source>
</evidence>
<dbReference type="SUPFAM" id="SSF50978">
    <property type="entry name" value="WD40 repeat-like"/>
    <property type="match status" value="1"/>
</dbReference>
<dbReference type="GO" id="GO:0000466">
    <property type="term" value="P:maturation of 5.8S rRNA from tricistronic rRNA transcript (SSU-rRNA, 5.8S rRNA, LSU-rRNA)"/>
    <property type="evidence" value="ECO:0007669"/>
    <property type="project" value="UniProtKB-UniRule"/>
</dbReference>
<dbReference type="PROSITE" id="PS00678">
    <property type="entry name" value="WD_REPEATS_1"/>
    <property type="match status" value="1"/>
</dbReference>
<dbReference type="InterPro" id="IPR028599">
    <property type="entry name" value="WDR12/Ytm1"/>
</dbReference>
<feature type="repeat" description="WD" evidence="7">
    <location>
        <begin position="255"/>
        <end position="296"/>
    </location>
</feature>
<dbReference type="Pfam" id="PF23266">
    <property type="entry name" value="VPS11_N"/>
    <property type="match status" value="1"/>
</dbReference>
<dbReference type="PANTHER" id="PTHR19855:SF11">
    <property type="entry name" value="RIBOSOME BIOGENESIS PROTEIN WDR12"/>
    <property type="match status" value="1"/>
</dbReference>
<feature type="domain" description="NLE" evidence="9">
    <location>
        <begin position="11"/>
        <end position="69"/>
    </location>
</feature>
<dbReference type="PANTHER" id="PTHR19855">
    <property type="entry name" value="WD40 REPEAT PROTEIN 12, 37"/>
    <property type="match status" value="1"/>
</dbReference>
<evidence type="ECO:0000256" key="6">
    <source>
        <dbReference type="HAMAP-Rule" id="MF_03029"/>
    </source>
</evidence>
<gene>
    <name evidence="6" type="primary">YTM1</name>
    <name evidence="10" type="ORF">SCHPADRAFT_900344</name>
</gene>
<dbReference type="InterPro" id="IPR020472">
    <property type="entry name" value="WD40_PAC1"/>
</dbReference>
<keyword evidence="3 7" id="KW-0853">WD repeat</keyword>
<dbReference type="GO" id="GO:0000463">
    <property type="term" value="P:maturation of LSU-rRNA from tricistronic rRNA transcript (SSU-rRNA, 5.8S rRNA, LSU-rRNA)"/>
    <property type="evidence" value="ECO:0007669"/>
    <property type="project" value="UniProtKB-UniRule"/>
</dbReference>
<evidence type="ECO:0000313" key="10">
    <source>
        <dbReference type="EMBL" id="KLO17794.1"/>
    </source>
</evidence>
<evidence type="ECO:0000259" key="9">
    <source>
        <dbReference type="Pfam" id="PF08154"/>
    </source>
</evidence>
<dbReference type="SMART" id="SM00320">
    <property type="entry name" value="WD40"/>
    <property type="match status" value="7"/>
</dbReference>
<comment type="similarity">
    <text evidence="6">Belongs to the WD repeat WDR12/YTM1 family.</text>
</comment>
<comment type="subcellular location">
    <subcellularLocation>
        <location evidence="6">Nucleus</location>
        <location evidence="6">Nucleolus</location>
    </subcellularLocation>
    <subcellularLocation>
        <location evidence="6">Nucleus</location>
        <location evidence="6">Nucleoplasm</location>
    </subcellularLocation>
</comment>
<proteinExistence type="inferred from homology"/>
<keyword evidence="4" id="KW-0677">Repeat</keyword>
<dbReference type="InterPro" id="IPR019775">
    <property type="entry name" value="WD40_repeat_CS"/>
</dbReference>
<name>A0A0H2S1A8_9AGAM</name>
<dbReference type="GO" id="GO:0005730">
    <property type="term" value="C:nucleolus"/>
    <property type="evidence" value="ECO:0007669"/>
    <property type="project" value="UniProtKB-SubCell"/>
</dbReference>
<comment type="function">
    <text evidence="6">Component of the NOP7 complex, which is required for maturation of the 25S and 5.8S ribosomal RNAs and formation of the 60S ribosome.</text>
</comment>
<dbReference type="HAMAP" id="MF_03029">
    <property type="entry name" value="WDR12"/>
    <property type="match status" value="1"/>
</dbReference>
<feature type="region of interest" description="Disordered" evidence="8">
    <location>
        <begin position="225"/>
        <end position="257"/>
    </location>
</feature>
<evidence type="ECO:0000256" key="1">
    <source>
        <dbReference type="ARBA" id="ARBA00022517"/>
    </source>
</evidence>
<keyword evidence="11" id="KW-1185">Reference proteome</keyword>
<dbReference type="GO" id="GO:0005654">
    <property type="term" value="C:nucleoplasm"/>
    <property type="evidence" value="ECO:0007669"/>
    <property type="project" value="UniProtKB-SubCell"/>
</dbReference>
<dbReference type="PROSITE" id="PS50294">
    <property type="entry name" value="WD_REPEATS_REGION"/>
    <property type="match status" value="3"/>
</dbReference>
<dbReference type="InterPro" id="IPR001680">
    <property type="entry name" value="WD40_rpt"/>
</dbReference>
<protein>
    <recommendedName>
        <fullName evidence="6">Ribosome biogenesis protein YTM1</fullName>
    </recommendedName>
</protein>
<evidence type="ECO:0000256" key="4">
    <source>
        <dbReference type="ARBA" id="ARBA00022737"/>
    </source>
</evidence>
<evidence type="ECO:0000256" key="7">
    <source>
        <dbReference type="PROSITE-ProRule" id="PRU00221"/>
    </source>
</evidence>
<accession>A0A0H2S1A8</accession>
<dbReference type="EMBL" id="KQ085901">
    <property type="protein sequence ID" value="KLO17794.1"/>
    <property type="molecule type" value="Genomic_DNA"/>
</dbReference>
<dbReference type="STRING" id="27342.A0A0H2S1A8"/>
<keyword evidence="5 6" id="KW-0539">Nucleus</keyword>
<feature type="repeat" description="WD" evidence="7">
    <location>
        <begin position="347"/>
        <end position="389"/>
    </location>
</feature>
<dbReference type="Gene3D" id="2.130.10.10">
    <property type="entry name" value="YVTN repeat-like/Quinoprotein amine dehydrogenase"/>
    <property type="match status" value="1"/>
</dbReference>
<dbReference type="InterPro" id="IPR012972">
    <property type="entry name" value="NLE"/>
</dbReference>
<dbReference type="Pfam" id="PF08154">
    <property type="entry name" value="NLE"/>
    <property type="match status" value="1"/>
</dbReference>
<keyword evidence="1 6" id="KW-0690">Ribosome biogenesis</keyword>
<evidence type="ECO:0000256" key="2">
    <source>
        <dbReference type="ARBA" id="ARBA00022552"/>
    </source>
</evidence>
<dbReference type="OrthoDB" id="10251381at2759"/>
<dbReference type="Pfam" id="PF00400">
    <property type="entry name" value="WD40"/>
    <property type="match status" value="3"/>
</dbReference>
<dbReference type="FunCoup" id="A0A0H2S1A8">
    <property type="interactions" value="431"/>
</dbReference>
<dbReference type="PRINTS" id="PR00320">
    <property type="entry name" value="GPROTEINBRPT"/>
</dbReference>
<evidence type="ECO:0000313" key="11">
    <source>
        <dbReference type="Proteomes" id="UP000053477"/>
    </source>
</evidence>
<sequence length="437" mass="47462">MQSDYVSTLPVLFTTQTPHVLPPQKFMIPAAWKRYQLSQLVNKALSLETPIPFDFIVKGDILRTSLEEWCSANGVGTEETLELEYVESLMPPSHLSSIPHDDWVSSVSCRIDGRFVTGSYDGQVRLFDSSQKLVHSFSAHEAPLTSMKVLQRGQDDVVIATASQDTTARLTSLSYSSSPSSKTLASLHLHTNTISSISASSSGTHLLTGSWDSLIGIWDTSIPEADQVPTDDRKKRRKVNENGDAPRRKGPVGIMKGHTGRITSVEFSDDDKYAFSAGLDSSIRCWDVENEICIGSVIASTKPFLSILVPQHPHTLLASSTDRTVTMYDTRQLRAPSSTATTYTTSSLSHPATPSALAASPKNSYHVASGAYDGVVRIWDLRSTRDSIAVATFKVPEVGANGEPRKGDGKILALDWAKNGLLAVGGESGLDIWNVPE</sequence>
<dbReference type="GO" id="GO:0030687">
    <property type="term" value="C:preribosome, large subunit precursor"/>
    <property type="evidence" value="ECO:0007669"/>
    <property type="project" value="UniProtKB-UniRule"/>
</dbReference>
<dbReference type="InParanoid" id="A0A0H2S1A8"/>
<dbReference type="GO" id="GO:0043021">
    <property type="term" value="F:ribonucleoprotein complex binding"/>
    <property type="evidence" value="ECO:0007669"/>
    <property type="project" value="UniProtKB-UniRule"/>
</dbReference>
<evidence type="ECO:0000256" key="3">
    <source>
        <dbReference type="ARBA" id="ARBA00022574"/>
    </source>
</evidence>
<dbReference type="InterPro" id="IPR036322">
    <property type="entry name" value="WD40_repeat_dom_sf"/>
</dbReference>
<organism evidence="10 11">
    <name type="scientific">Schizopora paradoxa</name>
    <dbReference type="NCBI Taxonomy" id="27342"/>
    <lineage>
        <taxon>Eukaryota</taxon>
        <taxon>Fungi</taxon>
        <taxon>Dikarya</taxon>
        <taxon>Basidiomycota</taxon>
        <taxon>Agaricomycotina</taxon>
        <taxon>Agaricomycetes</taxon>
        <taxon>Hymenochaetales</taxon>
        <taxon>Schizoporaceae</taxon>
        <taxon>Schizopora</taxon>
    </lineage>
</organism>
<reference evidence="10 11" key="1">
    <citation type="submission" date="2015-04" db="EMBL/GenBank/DDBJ databases">
        <title>Complete genome sequence of Schizopora paradoxa KUC8140, a cosmopolitan wood degrader in East Asia.</title>
        <authorList>
            <consortium name="DOE Joint Genome Institute"/>
            <person name="Min B."/>
            <person name="Park H."/>
            <person name="Jang Y."/>
            <person name="Kim J.-J."/>
            <person name="Kim K.H."/>
            <person name="Pangilinan J."/>
            <person name="Lipzen A."/>
            <person name="Riley R."/>
            <person name="Grigoriev I.V."/>
            <person name="Spatafora J.W."/>
            <person name="Choi I.-G."/>
        </authorList>
    </citation>
    <scope>NUCLEOTIDE SEQUENCE [LARGE SCALE GENOMIC DNA]</scope>
    <source>
        <strain evidence="10 11">KUC8140</strain>
    </source>
</reference>
<evidence type="ECO:0000256" key="5">
    <source>
        <dbReference type="ARBA" id="ARBA00023242"/>
    </source>
</evidence>
<dbReference type="Proteomes" id="UP000053477">
    <property type="component" value="Unassembled WGS sequence"/>
</dbReference>
<feature type="repeat" description="WD" evidence="7">
    <location>
        <begin position="187"/>
        <end position="219"/>
    </location>
</feature>
<dbReference type="AlphaFoldDB" id="A0A0H2S1A8"/>